<dbReference type="Proteomes" id="UP000182977">
    <property type="component" value="Chromosome I"/>
</dbReference>
<evidence type="ECO:0000256" key="1">
    <source>
        <dbReference type="SAM" id="Phobius"/>
    </source>
</evidence>
<dbReference type="EMBL" id="LT629791">
    <property type="protein sequence ID" value="SDU75787.1"/>
    <property type="molecule type" value="Genomic_DNA"/>
</dbReference>
<keyword evidence="1" id="KW-1133">Transmembrane helix</keyword>
<dbReference type="STRING" id="419479.SAMN04488563_5038"/>
<evidence type="ECO:0000313" key="3">
    <source>
        <dbReference type="Proteomes" id="UP000182977"/>
    </source>
</evidence>
<keyword evidence="1" id="KW-0812">Transmembrane</keyword>
<feature type="transmembrane region" description="Helical" evidence="1">
    <location>
        <begin position="142"/>
        <end position="161"/>
    </location>
</feature>
<protein>
    <recommendedName>
        <fullName evidence="4">DUF2567 domain-containing protein</fullName>
    </recommendedName>
</protein>
<sequence length="180" mass="18583">MTRAERLGHSAPSTVRVVTQIVAVSAVAGVLMGVLWWLLAPDATGVVVNGGLGFDAREGQHLFGRDAVFTLVGAGFGLVLSIVFTLWHRRNPVAVLVAMAAMGVVGSLIAQVVGEFLGPEGDVAGLADGAELQIPLRLESDAALLVWSMVAVVVAAVVALFREDRTPWTPPAPGAPGSTP</sequence>
<organism evidence="2 3">
    <name type="scientific">Jiangella alkaliphila</name>
    <dbReference type="NCBI Taxonomy" id="419479"/>
    <lineage>
        <taxon>Bacteria</taxon>
        <taxon>Bacillati</taxon>
        <taxon>Actinomycetota</taxon>
        <taxon>Actinomycetes</taxon>
        <taxon>Jiangellales</taxon>
        <taxon>Jiangellaceae</taxon>
        <taxon>Jiangella</taxon>
    </lineage>
</organism>
<proteinExistence type="predicted"/>
<feature type="transmembrane region" description="Helical" evidence="1">
    <location>
        <begin position="21"/>
        <end position="39"/>
    </location>
</feature>
<feature type="transmembrane region" description="Helical" evidence="1">
    <location>
        <begin position="67"/>
        <end position="86"/>
    </location>
</feature>
<evidence type="ECO:0008006" key="4">
    <source>
        <dbReference type="Google" id="ProtNLM"/>
    </source>
</evidence>
<feature type="transmembrane region" description="Helical" evidence="1">
    <location>
        <begin position="93"/>
        <end position="113"/>
    </location>
</feature>
<accession>A0A1H2L407</accession>
<gene>
    <name evidence="2" type="ORF">SAMN04488563_5038</name>
</gene>
<evidence type="ECO:0000313" key="2">
    <source>
        <dbReference type="EMBL" id="SDU75787.1"/>
    </source>
</evidence>
<keyword evidence="1" id="KW-0472">Membrane</keyword>
<name>A0A1H2L407_9ACTN</name>
<keyword evidence="3" id="KW-1185">Reference proteome</keyword>
<reference evidence="3" key="1">
    <citation type="submission" date="2016-10" db="EMBL/GenBank/DDBJ databases">
        <authorList>
            <person name="Varghese N."/>
            <person name="Submissions S."/>
        </authorList>
    </citation>
    <scope>NUCLEOTIDE SEQUENCE [LARGE SCALE GENOMIC DNA]</scope>
    <source>
        <strain evidence="3">DSM 45079</strain>
    </source>
</reference>
<dbReference type="AlphaFoldDB" id="A0A1H2L407"/>